<dbReference type="OrthoDB" id="1696280at2759"/>
<evidence type="ECO:0000313" key="5">
    <source>
        <dbReference type="Proteomes" id="UP000278143"/>
    </source>
</evidence>
<dbReference type="AlphaFoldDB" id="A0A4P9YTY8"/>
<reference evidence="5" key="1">
    <citation type="journal article" date="2018" name="Nat. Microbiol.">
        <title>Leveraging single-cell genomics to expand the fungal tree of life.</title>
        <authorList>
            <person name="Ahrendt S.R."/>
            <person name="Quandt C.A."/>
            <person name="Ciobanu D."/>
            <person name="Clum A."/>
            <person name="Salamov A."/>
            <person name="Andreopoulos B."/>
            <person name="Cheng J.F."/>
            <person name="Woyke T."/>
            <person name="Pelin A."/>
            <person name="Henrissat B."/>
            <person name="Reynolds N.K."/>
            <person name="Benny G.L."/>
            <person name="Smith M.E."/>
            <person name="James T.Y."/>
            <person name="Grigoriev I.V."/>
        </authorList>
    </citation>
    <scope>NUCLEOTIDE SEQUENCE [LARGE SCALE GENOMIC DNA]</scope>
    <source>
        <strain evidence="5">Benny S71-1</strain>
    </source>
</reference>
<evidence type="ECO:0000256" key="1">
    <source>
        <dbReference type="ARBA" id="ARBA00000452"/>
    </source>
</evidence>
<dbReference type="GO" id="GO:0005777">
    <property type="term" value="C:peroxisome"/>
    <property type="evidence" value="ECO:0007669"/>
    <property type="project" value="TreeGrafter"/>
</dbReference>
<accession>A0A4P9YTY8</accession>
<sequence length="239" mass="26268">MMTLSRHGCVFLLTLQRADNRFDFESTKAILTALDEVEAVVEKEDPTRSQPWALVTTGHDRIYSNGLDPSKVFAHMKDFTGQLFHPLLRRMLTFPMPTVAAINGHAFAGGLMFAMAHDYRVMRSDRGFLCLNEIDMPAPLTPGMLAVVRAKFPDPASLRNCLLQAHRFGATEALKLGLVDAIAEADKVLPTAIALAEQWSPKAKAGAVMTMIKEEMYQDTVHALREGGLGHVGSFGSKL</sequence>
<proteinExistence type="predicted"/>
<comment type="catalytic activity">
    <reaction evidence="2">
        <text>a (3E)-enoyl-CoA = a 4-saturated (2E)-enoyl-CoA</text>
        <dbReference type="Rhea" id="RHEA:45228"/>
        <dbReference type="ChEBI" id="CHEBI:58521"/>
        <dbReference type="ChEBI" id="CHEBI:85097"/>
        <dbReference type="EC" id="5.3.3.8"/>
    </reaction>
</comment>
<evidence type="ECO:0000256" key="2">
    <source>
        <dbReference type="ARBA" id="ARBA00000765"/>
    </source>
</evidence>
<dbReference type="Gene3D" id="3.90.226.10">
    <property type="entry name" value="2-enoyl-CoA Hydratase, Chain A, domain 1"/>
    <property type="match status" value="1"/>
</dbReference>
<keyword evidence="4" id="KW-0413">Isomerase</keyword>
<dbReference type="EMBL" id="KZ990941">
    <property type="protein sequence ID" value="RKP23473.1"/>
    <property type="molecule type" value="Genomic_DNA"/>
</dbReference>
<evidence type="ECO:0000313" key="4">
    <source>
        <dbReference type="EMBL" id="RKP23473.1"/>
    </source>
</evidence>
<dbReference type="FunFam" id="3.90.226.10:FF:000049">
    <property type="entry name" value="Enoyl-CoA delta isomerase 3"/>
    <property type="match status" value="1"/>
</dbReference>
<dbReference type="Pfam" id="PF00378">
    <property type="entry name" value="ECH_1"/>
    <property type="match status" value="1"/>
</dbReference>
<comment type="catalytic activity">
    <reaction evidence="1">
        <text>a (3Z)-enoyl-CoA = a 4-saturated (2E)-enoyl-CoA</text>
        <dbReference type="Rhea" id="RHEA:45900"/>
        <dbReference type="ChEBI" id="CHEBI:85097"/>
        <dbReference type="ChEBI" id="CHEBI:85489"/>
        <dbReference type="EC" id="5.3.3.8"/>
    </reaction>
</comment>
<dbReference type="Proteomes" id="UP000278143">
    <property type="component" value="Unassembled WGS sequence"/>
</dbReference>
<dbReference type="SUPFAM" id="SSF52096">
    <property type="entry name" value="ClpP/crotonase"/>
    <property type="match status" value="1"/>
</dbReference>
<gene>
    <name evidence="4" type="ORF">SYNPS1DRAFT_24462</name>
</gene>
<name>A0A4P9YTY8_9FUNG</name>
<dbReference type="GO" id="GO:0006635">
    <property type="term" value="P:fatty acid beta-oxidation"/>
    <property type="evidence" value="ECO:0007669"/>
    <property type="project" value="TreeGrafter"/>
</dbReference>
<organism evidence="4 5">
    <name type="scientific">Syncephalis pseudoplumigaleata</name>
    <dbReference type="NCBI Taxonomy" id="1712513"/>
    <lineage>
        <taxon>Eukaryota</taxon>
        <taxon>Fungi</taxon>
        <taxon>Fungi incertae sedis</taxon>
        <taxon>Zoopagomycota</taxon>
        <taxon>Zoopagomycotina</taxon>
        <taxon>Zoopagomycetes</taxon>
        <taxon>Zoopagales</taxon>
        <taxon>Piptocephalidaceae</taxon>
        <taxon>Syncephalis</taxon>
    </lineage>
</organism>
<keyword evidence="3" id="KW-0443">Lipid metabolism</keyword>
<dbReference type="PANTHER" id="PTHR11941:SF75">
    <property type="entry name" value="ENOYL-COA HYDRATASE_ISOMERASE FAMILY PROTEIN"/>
    <property type="match status" value="1"/>
</dbReference>
<dbReference type="InterPro" id="IPR029045">
    <property type="entry name" value="ClpP/crotonase-like_dom_sf"/>
</dbReference>
<dbReference type="InterPro" id="IPR001753">
    <property type="entry name" value="Enoyl-CoA_hydra/iso"/>
</dbReference>
<dbReference type="GO" id="GO:0004165">
    <property type="term" value="F:delta(3)-delta(2)-enoyl-CoA isomerase activity"/>
    <property type="evidence" value="ECO:0007669"/>
    <property type="project" value="UniProtKB-EC"/>
</dbReference>
<evidence type="ECO:0000256" key="3">
    <source>
        <dbReference type="ARBA" id="ARBA00023098"/>
    </source>
</evidence>
<dbReference type="PANTHER" id="PTHR11941">
    <property type="entry name" value="ENOYL-COA HYDRATASE-RELATED"/>
    <property type="match status" value="1"/>
</dbReference>
<keyword evidence="5" id="KW-1185">Reference proteome</keyword>
<dbReference type="CDD" id="cd06558">
    <property type="entry name" value="crotonase-like"/>
    <property type="match status" value="1"/>
</dbReference>
<protein>
    <submittedName>
        <fullName evidence="4">Enoyl-CoA hydratase/isomerase</fullName>
    </submittedName>
</protein>